<feature type="compositionally biased region" description="Gly residues" evidence="1">
    <location>
        <begin position="412"/>
        <end position="422"/>
    </location>
</feature>
<sequence>MKFLPLATVALSATHAAATLSSKDVTKAIDDITDLSSKTGDIAEGLKSDNIKDDLPKVTNNFEEIVQMTLDNADKLSPDASKSDFKESEQSDICKSFSSFTKEQESLLKTISTKDSILSTNKDTVPLASVLKVFGGIVDKFAAEVFKTAPSCKDQGEKDLKSLDKALDSRVSKLSAILPGGDSSLASGLARIGNDLQQTASDSAKARDKRGQPTSSRVARYAMASSVVTSVKKSPSHTITSGLPNSLPTTLPSDSLTGGAVKVANGIYVRSLNNPTGAAGDITSALGSKTATGPVSRATKPVSKATRPVSRATRLVSRATKPISRATRPVSRATGPVSRATGPVSRATGAAKGTKKGLLRRSPEVTSQGSAASALESNTTASNIESVVGSKSPKSTKPASKPAEMASAQGGASDGSTGGLLGGLIKPGKHGKTKRFHADFVAALKNVATMKPSTNMKDCNSSSAEMSTITR</sequence>
<feature type="region of interest" description="Disordered" evidence="1">
    <location>
        <begin position="315"/>
        <end position="432"/>
    </location>
</feature>
<feature type="chain" id="PRO_5042605268" description="Cell wall protein" evidence="2">
    <location>
        <begin position="19"/>
        <end position="471"/>
    </location>
</feature>
<evidence type="ECO:0000313" key="4">
    <source>
        <dbReference type="Proteomes" id="UP001251528"/>
    </source>
</evidence>
<comment type="caution">
    <text evidence="3">The sequence shown here is derived from an EMBL/GenBank/DDBJ whole genome shotgun (WGS) entry which is preliminary data.</text>
</comment>
<name>A0AAJ0CY72_9HYPO</name>
<feature type="region of interest" description="Disordered" evidence="1">
    <location>
        <begin position="452"/>
        <end position="471"/>
    </location>
</feature>
<dbReference type="Proteomes" id="UP001251528">
    <property type="component" value="Unassembled WGS sequence"/>
</dbReference>
<feature type="region of interest" description="Disordered" evidence="1">
    <location>
        <begin position="198"/>
        <end position="218"/>
    </location>
</feature>
<protein>
    <recommendedName>
        <fullName evidence="5">Cell wall protein</fullName>
    </recommendedName>
</protein>
<organism evidence="3 4">
    <name type="scientific">Conoideocrella luteorostrata</name>
    <dbReference type="NCBI Taxonomy" id="1105319"/>
    <lineage>
        <taxon>Eukaryota</taxon>
        <taxon>Fungi</taxon>
        <taxon>Dikarya</taxon>
        <taxon>Ascomycota</taxon>
        <taxon>Pezizomycotina</taxon>
        <taxon>Sordariomycetes</taxon>
        <taxon>Hypocreomycetidae</taxon>
        <taxon>Hypocreales</taxon>
        <taxon>Clavicipitaceae</taxon>
        <taxon>Conoideocrella</taxon>
    </lineage>
</organism>
<proteinExistence type="predicted"/>
<feature type="compositionally biased region" description="Low complexity" evidence="1">
    <location>
        <begin position="390"/>
        <end position="411"/>
    </location>
</feature>
<accession>A0AAJ0CY72</accession>
<gene>
    <name evidence="3" type="ORF">QQS21_000834</name>
</gene>
<keyword evidence="2" id="KW-0732">Signal</keyword>
<evidence type="ECO:0000256" key="2">
    <source>
        <dbReference type="SAM" id="SignalP"/>
    </source>
</evidence>
<keyword evidence="4" id="KW-1185">Reference proteome</keyword>
<evidence type="ECO:0008006" key="5">
    <source>
        <dbReference type="Google" id="ProtNLM"/>
    </source>
</evidence>
<feature type="signal peptide" evidence="2">
    <location>
        <begin position="1"/>
        <end position="18"/>
    </location>
</feature>
<evidence type="ECO:0000256" key="1">
    <source>
        <dbReference type="SAM" id="MobiDB-lite"/>
    </source>
</evidence>
<evidence type="ECO:0000313" key="3">
    <source>
        <dbReference type="EMBL" id="KAK2616202.1"/>
    </source>
</evidence>
<feature type="compositionally biased region" description="Polar residues" evidence="1">
    <location>
        <begin position="364"/>
        <end position="385"/>
    </location>
</feature>
<reference evidence="3" key="1">
    <citation type="submission" date="2023-06" db="EMBL/GenBank/DDBJ databases">
        <title>Conoideocrella luteorostrata (Hypocreales: Clavicipitaceae), a potential biocontrol fungus for elongate hemlock scale in United States Christmas tree production areas.</title>
        <authorList>
            <person name="Barrett H."/>
            <person name="Lovett B."/>
            <person name="Macias A.M."/>
            <person name="Stajich J.E."/>
            <person name="Kasson M.T."/>
        </authorList>
    </citation>
    <scope>NUCLEOTIDE SEQUENCE</scope>
    <source>
        <strain evidence="3">ARSEF 14590</strain>
    </source>
</reference>
<dbReference type="AlphaFoldDB" id="A0AAJ0CY72"/>
<dbReference type="EMBL" id="JASWJB010000008">
    <property type="protein sequence ID" value="KAK2616202.1"/>
    <property type="molecule type" value="Genomic_DNA"/>
</dbReference>